<dbReference type="EMBL" id="JAJNBZ010000028">
    <property type="protein sequence ID" value="MCE5172383.1"/>
    <property type="molecule type" value="Genomic_DNA"/>
</dbReference>
<dbReference type="PANTHER" id="PTHR43252:SF2">
    <property type="entry name" value="TRANSCRIPTION REGULATOR, PADR-LIKE FAMILY"/>
    <property type="match status" value="1"/>
</dbReference>
<dbReference type="InterPro" id="IPR036390">
    <property type="entry name" value="WH_DNA-bd_sf"/>
</dbReference>
<evidence type="ECO:0000313" key="2">
    <source>
        <dbReference type="EMBL" id="MCE5172383.1"/>
    </source>
</evidence>
<dbReference type="Pfam" id="PF03551">
    <property type="entry name" value="PadR"/>
    <property type="match status" value="1"/>
</dbReference>
<organism evidence="2 3">
    <name type="scientific">Paenibacillus profundus</name>
    <dbReference type="NCBI Taxonomy" id="1173085"/>
    <lineage>
        <taxon>Bacteria</taxon>
        <taxon>Bacillati</taxon>
        <taxon>Bacillota</taxon>
        <taxon>Bacilli</taxon>
        <taxon>Bacillales</taxon>
        <taxon>Paenibacillaceae</taxon>
        <taxon>Paenibacillus</taxon>
    </lineage>
</organism>
<feature type="domain" description="Transcription regulator PadR N-terminal" evidence="1">
    <location>
        <begin position="6"/>
        <end position="81"/>
    </location>
</feature>
<sequence>MTRLMVLGLLLEHGQMSGYEMQQAMQSAQTDTWAGVFPASIYHALRKMNDEGLVELKNMEHTGNRSKAIYSITSDGREEFDRLLLTSFQQSSVELPTTLYTALTFYAAGQTSTDEIHRALDEQKQSIASMMDMMKAGQAAKAEFMEIPPHVMLIFSNIYAQYALQLKFIEDIRHALLQGNQT</sequence>
<accession>A0ABS8YKH8</accession>
<dbReference type="RefSeq" id="WP_019419063.1">
    <property type="nucleotide sequence ID" value="NZ_JAJNBZ010000028.1"/>
</dbReference>
<dbReference type="Proteomes" id="UP001199916">
    <property type="component" value="Unassembled WGS sequence"/>
</dbReference>
<gene>
    <name evidence="2" type="ORF">LQV63_24210</name>
</gene>
<protein>
    <submittedName>
        <fullName evidence="2">PadR family transcriptional regulator</fullName>
    </submittedName>
</protein>
<dbReference type="InterPro" id="IPR005149">
    <property type="entry name" value="Tscrpt_reg_PadR_N"/>
</dbReference>
<name>A0ABS8YKH8_9BACL</name>
<reference evidence="2 3" key="1">
    <citation type="submission" date="2021-11" db="EMBL/GenBank/DDBJ databases">
        <title>Draft genome sequence of Paenibacillus profundus YoMME, a new Gram-positive bacteria with exoelectrogenic properties.</title>
        <authorList>
            <person name="Hubenova Y."/>
            <person name="Hubenova E."/>
            <person name="Manasiev Y."/>
            <person name="Peykov S."/>
            <person name="Mitov M."/>
        </authorList>
    </citation>
    <scope>NUCLEOTIDE SEQUENCE [LARGE SCALE GENOMIC DNA]</scope>
    <source>
        <strain evidence="2 3">YoMME</strain>
    </source>
</reference>
<keyword evidence="3" id="KW-1185">Reference proteome</keyword>
<dbReference type="SUPFAM" id="SSF46785">
    <property type="entry name" value="Winged helix' DNA-binding domain"/>
    <property type="match status" value="1"/>
</dbReference>
<dbReference type="PANTHER" id="PTHR43252">
    <property type="entry name" value="TRANSCRIPTIONAL REGULATOR YQJI"/>
    <property type="match status" value="1"/>
</dbReference>
<evidence type="ECO:0000259" key="1">
    <source>
        <dbReference type="Pfam" id="PF03551"/>
    </source>
</evidence>
<proteinExistence type="predicted"/>
<dbReference type="Gene3D" id="1.10.10.10">
    <property type="entry name" value="Winged helix-like DNA-binding domain superfamily/Winged helix DNA-binding domain"/>
    <property type="match status" value="1"/>
</dbReference>
<evidence type="ECO:0000313" key="3">
    <source>
        <dbReference type="Proteomes" id="UP001199916"/>
    </source>
</evidence>
<dbReference type="InterPro" id="IPR036388">
    <property type="entry name" value="WH-like_DNA-bd_sf"/>
</dbReference>
<comment type="caution">
    <text evidence="2">The sequence shown here is derived from an EMBL/GenBank/DDBJ whole genome shotgun (WGS) entry which is preliminary data.</text>
</comment>